<feature type="transmembrane region" description="Helical" evidence="3">
    <location>
        <begin position="155"/>
        <end position="173"/>
    </location>
</feature>
<gene>
    <name evidence="4" type="ORF">H710_00268</name>
</gene>
<dbReference type="Pfam" id="PF13779">
    <property type="entry name" value="DUF4175"/>
    <property type="match status" value="2"/>
</dbReference>
<feature type="transmembrane region" description="Helical" evidence="3">
    <location>
        <begin position="6"/>
        <end position="27"/>
    </location>
</feature>
<dbReference type="InterPro" id="IPR012683">
    <property type="entry name" value="CHP02302_TM"/>
</dbReference>
<sequence>MSDENIKRCIMIRLLGVRFLAWCILCFERIWPRLLPFFLALSFLCSLSWLGIFNVLPYGWHLFFLGLILFVAVGSLFLLADFRFPTAKEVDRHIEQKSGLKNQPLSVQTDRLCSENDKGFSAVIWREHQRRMAEDLRYVRSGFAYPNSANHDPMALRFLFVLLCVCAFSFSFGSSGGRLQDTFDLRSMVNESSMRVDAWVTPPSYTNVAPIYLTRSEIKNFSIPEGSEVVVRVVDGSGVTVKAVSKEDGRKVLLSQKREKTALNDSIVHFETRLERSINLSFSSRYQQQQWHLDVVKDQMPTIRWLEKPERISAGALELQYEMDDDYGVINAFVAIESLVDFDKNAVPLYQAPQIKLLLARGGKGKMRMVQDLSSHPWAGTEVKITLVVEDGAGQKGRSKTFIMTLPQRVFANPIARAVNEQRRLLALNASARERVLDMLAALLVRPENGVQNSINILALQSAWTRLSIAQTEDELRDVVHYLWQIAIAIEGDQSESAQQKLKQAQMALRDALRRGASGVEIERLMADLRQAMDDYIRALAEKAPENSDFNNKANLSEDSLHKKLDSIEKMAQIGSSSSAEQLLDEIEQTLDHLRVQKSNRDQEQKNTQTTKMKKMIDKLGDVMRRQQEILNDTHRLETEKRRGEIVTQEKSEALVKRQAQLQSELSVLEKELSEQSFEKGGVLKEAEEKMNSAKAALGRGNYETSVKNQSDVLESLRQGAQNILQKMREALKQFEDMQNAIESQDPLGRPLPSDSDRGKDGKTMSQEGDKTRARQILEEIRKRLNKDHLSEEEKNYLERLLYFH</sequence>
<dbReference type="Proteomes" id="UP000031740">
    <property type="component" value="Unassembled WGS sequence"/>
</dbReference>
<evidence type="ECO:0000256" key="1">
    <source>
        <dbReference type="SAM" id="Coils"/>
    </source>
</evidence>
<accession>A0A072RIG6</accession>
<keyword evidence="3" id="KW-0812">Transmembrane</keyword>
<keyword evidence="3" id="KW-0472">Membrane</keyword>
<keyword evidence="3" id="KW-1133">Transmembrane helix</keyword>
<dbReference type="RefSeq" id="WP_041849056.1">
    <property type="nucleotide sequence ID" value="NZ_KL503802.1"/>
</dbReference>
<evidence type="ECO:0000313" key="4">
    <source>
        <dbReference type="EMBL" id="KEG21319.1"/>
    </source>
</evidence>
<dbReference type="NCBIfam" id="TIGR02302">
    <property type="entry name" value="aProt_lowcomp"/>
    <property type="match status" value="1"/>
</dbReference>
<comment type="caution">
    <text evidence="4">The sequence shown here is derived from an EMBL/GenBank/DDBJ whole genome shotgun (WGS) entry which is preliminary data.</text>
</comment>
<reference evidence="4 5" key="1">
    <citation type="submission" date="2013-04" db="EMBL/GenBank/DDBJ databases">
        <title>The Genome Sequence of Bartonella bacilliformis Ver097.</title>
        <authorList>
            <consortium name="The Broad Institute Genomics Platform"/>
            <consortium name="The Broad Institute Genome Sequencing Center for Infectious Disease"/>
            <person name="Feldgarden M."/>
            <person name="Kirby J."/>
            <person name="Birtles R."/>
            <person name="Dasch G."/>
            <person name="Hendrix L."/>
            <person name="Koehler J."/>
            <person name="Walker B."/>
            <person name="Young S.K."/>
            <person name="Zeng Q."/>
            <person name="Gargeya S."/>
            <person name="Fitzgerald M."/>
            <person name="Haas B."/>
            <person name="Abouelleil A."/>
            <person name="Allen A.W."/>
            <person name="Alvarado L."/>
            <person name="Arachchi H.M."/>
            <person name="Berlin A.M."/>
            <person name="Chapman S.B."/>
            <person name="Gainer-Dewar J."/>
            <person name="Goldberg J."/>
            <person name="Griggs A."/>
            <person name="Gujja S."/>
            <person name="Hansen M."/>
            <person name="Howarth C."/>
            <person name="Imamovic A."/>
            <person name="Ireland A."/>
            <person name="Larimer J."/>
            <person name="McCowan C."/>
            <person name="Murphy C."/>
            <person name="Pearson M."/>
            <person name="Poon T.W."/>
            <person name="Priest M."/>
            <person name="Roberts A."/>
            <person name="Saif S."/>
            <person name="Shea T."/>
            <person name="Sisk P."/>
            <person name="Sykes S."/>
            <person name="Wortman J."/>
            <person name="Nusbaum C."/>
            <person name="Birren B."/>
        </authorList>
    </citation>
    <scope>NUCLEOTIDE SEQUENCE [LARGE SCALE GENOMIC DNA]</scope>
    <source>
        <strain evidence="4 5">Ver097</strain>
    </source>
</reference>
<name>A0A072RIG6_BARBA</name>
<dbReference type="PATRIC" id="fig|1293911.3.peg.278"/>
<protein>
    <submittedName>
        <fullName evidence="4">TIGR02302 family protein</fullName>
    </submittedName>
</protein>
<keyword evidence="1" id="KW-0175">Coiled coil</keyword>
<dbReference type="EMBL" id="ASIV01000001">
    <property type="protein sequence ID" value="KEG21319.1"/>
    <property type="molecule type" value="Genomic_DNA"/>
</dbReference>
<dbReference type="STRING" id="1293911.H710_00268"/>
<feature type="region of interest" description="Disordered" evidence="2">
    <location>
        <begin position="742"/>
        <end position="777"/>
    </location>
</feature>
<evidence type="ECO:0000256" key="2">
    <source>
        <dbReference type="SAM" id="MobiDB-lite"/>
    </source>
</evidence>
<feature type="transmembrane region" description="Helical" evidence="3">
    <location>
        <begin position="34"/>
        <end position="52"/>
    </location>
</feature>
<proteinExistence type="predicted"/>
<feature type="coiled-coil region" evidence="1">
    <location>
        <begin position="495"/>
        <end position="542"/>
    </location>
</feature>
<feature type="coiled-coil region" evidence="1">
    <location>
        <begin position="577"/>
        <end position="604"/>
    </location>
</feature>
<dbReference type="AlphaFoldDB" id="A0A072RIG6"/>
<evidence type="ECO:0000256" key="3">
    <source>
        <dbReference type="SAM" id="Phobius"/>
    </source>
</evidence>
<feature type="compositionally biased region" description="Basic and acidic residues" evidence="2">
    <location>
        <begin position="755"/>
        <end position="777"/>
    </location>
</feature>
<dbReference type="HOGENOM" id="CLU_015405_0_0_5"/>
<organism evidence="4 5">
    <name type="scientific">Bartonella bacilliformis Ver097</name>
    <dbReference type="NCBI Taxonomy" id="1293911"/>
    <lineage>
        <taxon>Bacteria</taxon>
        <taxon>Pseudomonadati</taxon>
        <taxon>Pseudomonadota</taxon>
        <taxon>Alphaproteobacteria</taxon>
        <taxon>Hyphomicrobiales</taxon>
        <taxon>Bartonellaceae</taxon>
        <taxon>Bartonella</taxon>
    </lineage>
</organism>
<feature type="coiled-coil region" evidence="1">
    <location>
        <begin position="652"/>
        <end position="679"/>
    </location>
</feature>
<feature type="transmembrane region" description="Helical" evidence="3">
    <location>
        <begin position="58"/>
        <end position="79"/>
    </location>
</feature>
<evidence type="ECO:0000313" key="5">
    <source>
        <dbReference type="Proteomes" id="UP000031740"/>
    </source>
</evidence>